<keyword evidence="3" id="KW-1003">Cell membrane</keyword>
<evidence type="ECO:0000256" key="8">
    <source>
        <dbReference type="ARBA" id="ARBA00023180"/>
    </source>
</evidence>
<comment type="subcellular location">
    <subcellularLocation>
        <location evidence="1">Cell membrane</location>
        <topology evidence="1">Lipid-anchor</topology>
        <topology evidence="1">GPI-anchor</topology>
    </subcellularLocation>
</comment>
<feature type="region of interest" description="Disordered" evidence="12">
    <location>
        <begin position="475"/>
        <end position="556"/>
    </location>
</feature>
<keyword evidence="4" id="KW-0336">GPI-anchor</keyword>
<feature type="region of interest" description="Disordered" evidence="12">
    <location>
        <begin position="570"/>
        <end position="603"/>
    </location>
</feature>
<evidence type="ECO:0000313" key="15">
    <source>
        <dbReference type="Proteomes" id="UP001152795"/>
    </source>
</evidence>
<evidence type="ECO:0000256" key="5">
    <source>
        <dbReference type="ARBA" id="ARBA00022729"/>
    </source>
</evidence>
<dbReference type="PANTHER" id="PTHR10822:SF29">
    <property type="entry name" value="DIVISION ABNORMALLY DELAYED PROTEIN"/>
    <property type="match status" value="1"/>
</dbReference>
<dbReference type="GO" id="GO:1905475">
    <property type="term" value="P:regulation of protein localization to membrane"/>
    <property type="evidence" value="ECO:0007669"/>
    <property type="project" value="TreeGrafter"/>
</dbReference>
<dbReference type="EMBL" id="CACRXK020003436">
    <property type="protein sequence ID" value="CAB3998770.1"/>
    <property type="molecule type" value="Genomic_DNA"/>
</dbReference>
<dbReference type="AlphaFoldDB" id="A0A7D9E2Y4"/>
<protein>
    <submittedName>
        <fullName evidence="14">Glypican-4</fullName>
    </submittedName>
</protein>
<evidence type="ECO:0000256" key="6">
    <source>
        <dbReference type="ARBA" id="ARBA00022974"/>
    </source>
</evidence>
<feature type="signal peptide" evidence="13">
    <location>
        <begin position="1"/>
        <end position="20"/>
    </location>
</feature>
<feature type="chain" id="PRO_5043882200" evidence="13">
    <location>
        <begin position="21"/>
        <end position="645"/>
    </location>
</feature>
<reference evidence="14" key="1">
    <citation type="submission" date="2020-04" db="EMBL/GenBank/DDBJ databases">
        <authorList>
            <person name="Alioto T."/>
            <person name="Alioto T."/>
            <person name="Gomez Garrido J."/>
        </authorList>
    </citation>
    <scope>NUCLEOTIDE SEQUENCE</scope>
    <source>
        <strain evidence="14">A484AB</strain>
    </source>
</reference>
<keyword evidence="7" id="KW-0472">Membrane</keyword>
<evidence type="ECO:0000256" key="7">
    <source>
        <dbReference type="ARBA" id="ARBA00023136"/>
    </source>
</evidence>
<dbReference type="Proteomes" id="UP001152795">
    <property type="component" value="Unassembled WGS sequence"/>
</dbReference>
<name>A0A7D9E2Y4_PARCT</name>
<proteinExistence type="inferred from homology"/>
<evidence type="ECO:0000256" key="13">
    <source>
        <dbReference type="SAM" id="SignalP"/>
    </source>
</evidence>
<dbReference type="GO" id="GO:0098552">
    <property type="term" value="C:side of membrane"/>
    <property type="evidence" value="ECO:0007669"/>
    <property type="project" value="UniProtKB-KW"/>
</dbReference>
<dbReference type="GO" id="GO:0009966">
    <property type="term" value="P:regulation of signal transduction"/>
    <property type="evidence" value="ECO:0007669"/>
    <property type="project" value="InterPro"/>
</dbReference>
<dbReference type="GO" id="GO:0009986">
    <property type="term" value="C:cell surface"/>
    <property type="evidence" value="ECO:0007669"/>
    <property type="project" value="TreeGrafter"/>
</dbReference>
<evidence type="ECO:0000256" key="4">
    <source>
        <dbReference type="ARBA" id="ARBA00022622"/>
    </source>
</evidence>
<evidence type="ECO:0000256" key="1">
    <source>
        <dbReference type="ARBA" id="ARBA00004609"/>
    </source>
</evidence>
<keyword evidence="5 13" id="KW-0732">Signal</keyword>
<keyword evidence="10" id="KW-0449">Lipoprotein</keyword>
<comment type="caution">
    <text evidence="14">The sequence shown here is derived from an EMBL/GenBank/DDBJ whole genome shotgun (WGS) entry which is preliminary data.</text>
</comment>
<keyword evidence="9" id="KW-0357">Heparan sulfate</keyword>
<keyword evidence="8" id="KW-0325">Glycoprotein</keyword>
<organism evidence="14 15">
    <name type="scientific">Paramuricea clavata</name>
    <name type="common">Red gorgonian</name>
    <name type="synonym">Violescent sea-whip</name>
    <dbReference type="NCBI Taxonomy" id="317549"/>
    <lineage>
        <taxon>Eukaryota</taxon>
        <taxon>Metazoa</taxon>
        <taxon>Cnidaria</taxon>
        <taxon>Anthozoa</taxon>
        <taxon>Octocorallia</taxon>
        <taxon>Malacalcyonacea</taxon>
        <taxon>Plexauridae</taxon>
        <taxon>Paramuricea</taxon>
    </lineage>
</organism>
<evidence type="ECO:0000256" key="3">
    <source>
        <dbReference type="ARBA" id="ARBA00022475"/>
    </source>
</evidence>
<evidence type="ECO:0000256" key="11">
    <source>
        <dbReference type="RuleBase" id="RU003518"/>
    </source>
</evidence>
<evidence type="ECO:0000256" key="2">
    <source>
        <dbReference type="ARBA" id="ARBA00010260"/>
    </source>
</evidence>
<dbReference type="InterPro" id="IPR001863">
    <property type="entry name" value="Glypican"/>
</dbReference>
<gene>
    <name evidence="14" type="ORF">PACLA_8A004082</name>
</gene>
<sequence>MNGFYIVLVFLLVLHARVNSMTKNGKKTCPQLTSVSQNIPQTLILKNPTQGHNLKICQSNLTCCSKQMENELYMKSSRVLEDAVHKQANATHHFLTTQASLFDGYLKNLIKTAKVKWHDMLNITYKDMYLQNRHIFDDFFSTLDEYYVNGDIDLDRSFNLFFQRIQTTMFILISEKFGGKLSLEFLNCTSKRVDKIKPFGLYQRQISSQLKSSLVMARTFVLGLQAGSNVTASIISYLSRNECREGFTKIQQCSVCEGIPDAMVCNATCHNLLQSCFSLDPLFDTYWNNFIRGLYVLSIGLDGQYDIEAVFGQLSFDISTAIMEFQSNYIQVLAKAQQECPTGSRKKRAIDKTGSDLYLEGERVRRSSVSDLFSLSSPKQLPTYPSLDRLTTAFRKKLDGIKDAWRHLPQKVCGGQTFVSRDRNESCWNGIDMQKNSGKVPSIKLENGNHHSRRLIVEQLLNLKDIGNEFNLVNPSIPVDPVDPVDPDEDLGSGSASGSGSGSGESGSGVPDTTAKITYVFTRPSPSTDKIPLPVSTTDQSTSSTDDGMEGSGTTSYNKYTTTTIYVNEATTDDEELGPSGSGDKETTDPIPTTEPMFPPTKNNSTKIFLLSLTTGTIPVDNGSGSNMMSYVFLLLVTLVGLMNM</sequence>
<dbReference type="OrthoDB" id="10010764at2759"/>
<accession>A0A7D9E2Y4</accession>
<dbReference type="PANTHER" id="PTHR10822">
    <property type="entry name" value="GLYPICAN"/>
    <property type="match status" value="1"/>
</dbReference>
<evidence type="ECO:0000256" key="10">
    <source>
        <dbReference type="ARBA" id="ARBA00023288"/>
    </source>
</evidence>
<feature type="compositionally biased region" description="Gly residues" evidence="12">
    <location>
        <begin position="495"/>
        <end position="507"/>
    </location>
</feature>
<keyword evidence="15" id="KW-1185">Reference proteome</keyword>
<evidence type="ECO:0000256" key="12">
    <source>
        <dbReference type="SAM" id="MobiDB-lite"/>
    </source>
</evidence>
<evidence type="ECO:0000256" key="9">
    <source>
        <dbReference type="ARBA" id="ARBA00023207"/>
    </source>
</evidence>
<dbReference type="Pfam" id="PF01153">
    <property type="entry name" value="Glypican"/>
    <property type="match status" value="1"/>
</dbReference>
<evidence type="ECO:0000313" key="14">
    <source>
        <dbReference type="EMBL" id="CAB3998770.1"/>
    </source>
</evidence>
<comment type="similarity">
    <text evidence="2 11">Belongs to the glypican family.</text>
</comment>
<dbReference type="GO" id="GO:0005886">
    <property type="term" value="C:plasma membrane"/>
    <property type="evidence" value="ECO:0007669"/>
    <property type="project" value="UniProtKB-SubCell"/>
</dbReference>
<feature type="compositionally biased region" description="Low complexity" evidence="12">
    <location>
        <begin position="536"/>
        <end position="546"/>
    </location>
</feature>
<dbReference type="GO" id="GO:0016477">
    <property type="term" value="P:cell migration"/>
    <property type="evidence" value="ECO:0007669"/>
    <property type="project" value="TreeGrafter"/>
</dbReference>
<dbReference type="GO" id="GO:0005576">
    <property type="term" value="C:extracellular region"/>
    <property type="evidence" value="ECO:0007669"/>
    <property type="project" value="TreeGrafter"/>
</dbReference>
<keyword evidence="6" id="KW-0654">Proteoglycan</keyword>